<dbReference type="AlphaFoldDB" id="A0A0H1B7S3"/>
<accession>A0A0H1B7S3</accession>
<evidence type="ECO:0000313" key="2">
    <source>
        <dbReference type="EMBL" id="KLJ07494.1"/>
    </source>
</evidence>
<dbReference type="InterPro" id="IPR000210">
    <property type="entry name" value="BTB/POZ_dom"/>
</dbReference>
<organism evidence="2 3">
    <name type="scientific">Blastomyces silverae</name>
    <dbReference type="NCBI Taxonomy" id="2060906"/>
    <lineage>
        <taxon>Eukaryota</taxon>
        <taxon>Fungi</taxon>
        <taxon>Dikarya</taxon>
        <taxon>Ascomycota</taxon>
        <taxon>Pezizomycotina</taxon>
        <taxon>Eurotiomycetes</taxon>
        <taxon>Eurotiomycetidae</taxon>
        <taxon>Onygenales</taxon>
        <taxon>Ajellomycetaceae</taxon>
        <taxon>Blastomyces</taxon>
    </lineage>
</organism>
<dbReference type="PANTHER" id="PTHR47843:SF5">
    <property type="entry name" value="BTB_POZ DOMAIN PROTEIN"/>
    <property type="match status" value="1"/>
</dbReference>
<protein>
    <recommendedName>
        <fullName evidence="1">BTB domain-containing protein</fullName>
    </recommendedName>
</protein>
<dbReference type="Proteomes" id="UP000053573">
    <property type="component" value="Unassembled WGS sequence"/>
</dbReference>
<dbReference type="OrthoDB" id="6359816at2759"/>
<dbReference type="SMART" id="SM00225">
    <property type="entry name" value="BTB"/>
    <property type="match status" value="1"/>
</dbReference>
<dbReference type="PROSITE" id="PS50097">
    <property type="entry name" value="BTB"/>
    <property type="match status" value="1"/>
</dbReference>
<dbReference type="PANTHER" id="PTHR47843">
    <property type="entry name" value="BTB DOMAIN-CONTAINING PROTEIN-RELATED"/>
    <property type="match status" value="1"/>
</dbReference>
<dbReference type="Pfam" id="PF00651">
    <property type="entry name" value="BTB"/>
    <property type="match status" value="1"/>
</dbReference>
<keyword evidence="3" id="KW-1185">Reference proteome</keyword>
<evidence type="ECO:0000313" key="3">
    <source>
        <dbReference type="Proteomes" id="UP000053573"/>
    </source>
</evidence>
<dbReference type="STRING" id="2060906.A0A0H1B7S3"/>
<dbReference type="CDD" id="cd18186">
    <property type="entry name" value="BTB_POZ_ZBTB_KLHL-like"/>
    <property type="match status" value="1"/>
</dbReference>
<dbReference type="InterPro" id="IPR011333">
    <property type="entry name" value="SKP1/BTB/POZ_sf"/>
</dbReference>
<evidence type="ECO:0000259" key="1">
    <source>
        <dbReference type="PROSITE" id="PS50097"/>
    </source>
</evidence>
<reference evidence="3" key="1">
    <citation type="journal article" date="2015" name="PLoS Genet.">
        <title>The dynamic genome and transcriptome of the human fungal pathogen Blastomyces and close relative Emmonsia.</title>
        <authorList>
            <person name="Munoz J.F."/>
            <person name="Gauthier G.M."/>
            <person name="Desjardins C.A."/>
            <person name="Gallo J.E."/>
            <person name="Holder J."/>
            <person name="Sullivan T.D."/>
            <person name="Marty A.J."/>
            <person name="Carmen J.C."/>
            <person name="Chen Z."/>
            <person name="Ding L."/>
            <person name="Gujja S."/>
            <person name="Magrini V."/>
            <person name="Misas E."/>
            <person name="Mitreva M."/>
            <person name="Priest M."/>
            <person name="Saif S."/>
            <person name="Whiston E.A."/>
            <person name="Young S."/>
            <person name="Zeng Q."/>
            <person name="Goldman W.E."/>
            <person name="Mardis E.R."/>
            <person name="Taylor J.W."/>
            <person name="McEwen J.G."/>
            <person name="Clay O.K."/>
            <person name="Klein B.S."/>
            <person name="Cuomo C.A."/>
        </authorList>
    </citation>
    <scope>NUCLEOTIDE SEQUENCE [LARGE SCALE GENOMIC DNA]</scope>
    <source>
        <strain evidence="3">UAMH 139</strain>
    </source>
</reference>
<sequence length="230" mass="26186">METAIVSGEENMDEMDQSDTEYTLSASLKSFFISSTFTDFTIQVADEEFKVHKLIICGQSEFFSRMFNTQWKETAEDVIKLEDDPRTIEAMIRFMYGFDYDGSIHGRISPMLFSVRVYVVAEFYGIPGLKDQAKTKFEAAVQTCWDMDDFPAVITEVYTTTLPTDQTLRRVLVATATEHIELLLQKDEFVRALELCGSFAADVLRRLGQNQSAGNQRHKCPNCGASWGWN</sequence>
<name>A0A0H1B7S3_9EURO</name>
<dbReference type="Gene3D" id="3.30.710.10">
    <property type="entry name" value="Potassium Channel Kv1.1, Chain A"/>
    <property type="match status" value="1"/>
</dbReference>
<comment type="caution">
    <text evidence="2">The sequence shown here is derived from an EMBL/GenBank/DDBJ whole genome shotgun (WGS) entry which is preliminary data.</text>
</comment>
<dbReference type="SUPFAM" id="SSF54695">
    <property type="entry name" value="POZ domain"/>
    <property type="match status" value="1"/>
</dbReference>
<proteinExistence type="predicted"/>
<gene>
    <name evidence="2" type="ORF">EMPG_17010</name>
</gene>
<dbReference type="EMBL" id="LDEV01002808">
    <property type="protein sequence ID" value="KLJ07494.1"/>
    <property type="molecule type" value="Genomic_DNA"/>
</dbReference>
<feature type="domain" description="BTB" evidence="1">
    <location>
        <begin position="38"/>
        <end position="96"/>
    </location>
</feature>